<evidence type="ECO:0000256" key="1">
    <source>
        <dbReference type="SAM" id="SignalP"/>
    </source>
</evidence>
<proteinExistence type="predicted"/>
<accession>A0ABS1N8E2</accession>
<gene>
    <name evidence="2" type="ORF">JK363_06665</name>
</gene>
<dbReference type="EMBL" id="JAERRF010000003">
    <property type="protein sequence ID" value="MBL1096350.1"/>
    <property type="molecule type" value="Genomic_DNA"/>
</dbReference>
<feature type="chain" id="PRO_5045166170" evidence="1">
    <location>
        <begin position="25"/>
        <end position="93"/>
    </location>
</feature>
<feature type="signal peptide" evidence="1">
    <location>
        <begin position="1"/>
        <end position="24"/>
    </location>
</feature>
<keyword evidence="3" id="KW-1185">Reference proteome</keyword>
<evidence type="ECO:0000313" key="2">
    <source>
        <dbReference type="EMBL" id="MBL1096350.1"/>
    </source>
</evidence>
<sequence length="93" mass="9241">MGIVAAAVIGALGLALSSAGTAAAAQGTLIVSGTPHNNPSGCYNTDHYPLSVDNRTDEVALVFSGPDCQGAPIAPVPPGESGIFEFGQSVYIP</sequence>
<dbReference type="Proteomes" id="UP000634229">
    <property type="component" value="Unassembled WGS sequence"/>
</dbReference>
<name>A0ABS1N8E2_9ACTN</name>
<comment type="caution">
    <text evidence="2">The sequence shown here is derived from an EMBL/GenBank/DDBJ whole genome shotgun (WGS) entry which is preliminary data.</text>
</comment>
<keyword evidence="1" id="KW-0732">Signal</keyword>
<reference evidence="2 3" key="1">
    <citation type="submission" date="2021-01" db="EMBL/GenBank/DDBJ databases">
        <title>WGS of actinomycetes isolated from Thailand.</title>
        <authorList>
            <person name="Thawai C."/>
        </authorList>
    </citation>
    <scope>NUCLEOTIDE SEQUENCE [LARGE SCALE GENOMIC DNA]</scope>
    <source>
        <strain evidence="2 3">CA1R205</strain>
    </source>
</reference>
<organism evidence="2 3">
    <name type="scientific">Streptomyces coffeae</name>
    <dbReference type="NCBI Taxonomy" id="621382"/>
    <lineage>
        <taxon>Bacteria</taxon>
        <taxon>Bacillati</taxon>
        <taxon>Actinomycetota</taxon>
        <taxon>Actinomycetes</taxon>
        <taxon>Kitasatosporales</taxon>
        <taxon>Streptomycetaceae</taxon>
        <taxon>Streptomyces</taxon>
    </lineage>
</organism>
<protein>
    <submittedName>
        <fullName evidence="2">Uncharacterized protein</fullName>
    </submittedName>
</protein>
<dbReference type="RefSeq" id="WP_201872408.1">
    <property type="nucleotide sequence ID" value="NZ_JAERRF010000003.1"/>
</dbReference>
<evidence type="ECO:0000313" key="3">
    <source>
        <dbReference type="Proteomes" id="UP000634229"/>
    </source>
</evidence>